<dbReference type="Gene3D" id="1.10.101.10">
    <property type="entry name" value="PGBD-like superfamily/PGBD"/>
    <property type="match status" value="1"/>
</dbReference>
<keyword evidence="5" id="KW-1185">Reference proteome</keyword>
<feature type="signal peptide" evidence="2">
    <location>
        <begin position="1"/>
        <end position="30"/>
    </location>
</feature>
<dbReference type="InterPro" id="IPR002477">
    <property type="entry name" value="Peptidoglycan-bd-like"/>
</dbReference>
<dbReference type="PANTHER" id="PTHR30469">
    <property type="entry name" value="MULTIDRUG RESISTANCE PROTEIN MDTA"/>
    <property type="match status" value="1"/>
</dbReference>
<sequence>MTRGTTPRRTRPARVVVAATCLVAVLGAGAATWALLDLPTSSQAAETDTGSTTTGTATTTGTPTSIGTVTKGDLVASTTIAGTLGYGTPVALPGAAAGTITWLPKPGQVVHRDEPLYAVDERPVRAMHGTTPLWRPLVTGTTGADVQQLNENLAALGYDVAQDDAFGRRTLAAVRRWQADRGLPVTGRITADQIAFVDGDVRVAAVTGQLGRPAQGETEVLQITSTERVVTATVAQRDAEQVAVGTTVEVVVNGAGGALPGEVVDAVPTESDDGSQDVAVTVAFDAGDRTLPSAGSAQVIARSETEHDVLSVPVSALVVTGDGDGHYAVDVLRGSGETRRVRVEVGFVADGRAQVTGDVHEGDEVVVPS</sequence>
<gene>
    <name evidence="4" type="ORF">E9228_001547</name>
</gene>
<proteinExistence type="predicted"/>
<accession>A0ABX0T8Z2</accession>
<dbReference type="InterPro" id="IPR036366">
    <property type="entry name" value="PGBDSf"/>
</dbReference>
<dbReference type="PANTHER" id="PTHR30469:SF15">
    <property type="entry name" value="HLYD FAMILY OF SECRETION PROTEINS"/>
    <property type="match status" value="1"/>
</dbReference>
<dbReference type="Pfam" id="PF01471">
    <property type="entry name" value="PG_binding_1"/>
    <property type="match status" value="1"/>
</dbReference>
<feature type="domain" description="Peptidoglycan binding-like" evidence="3">
    <location>
        <begin position="142"/>
        <end position="194"/>
    </location>
</feature>
<protein>
    <submittedName>
        <fullName evidence="4">Peptidoglycan hydrolase-like protein with peptidoglycan-binding domain</fullName>
    </submittedName>
</protein>
<feature type="chain" id="PRO_5046914927" evidence="2">
    <location>
        <begin position="31"/>
        <end position="369"/>
    </location>
</feature>
<feature type="compositionally biased region" description="Low complexity" evidence="1">
    <location>
        <begin position="47"/>
        <end position="64"/>
    </location>
</feature>
<name>A0ABX0T8Z2_9MICO</name>
<evidence type="ECO:0000259" key="3">
    <source>
        <dbReference type="Pfam" id="PF01471"/>
    </source>
</evidence>
<dbReference type="Gene3D" id="2.40.420.20">
    <property type="match status" value="1"/>
</dbReference>
<dbReference type="InterPro" id="IPR036365">
    <property type="entry name" value="PGBD-like_sf"/>
</dbReference>
<evidence type="ECO:0000313" key="5">
    <source>
        <dbReference type="Proteomes" id="UP001318300"/>
    </source>
</evidence>
<dbReference type="SUPFAM" id="SSF47090">
    <property type="entry name" value="PGBD-like"/>
    <property type="match status" value="1"/>
</dbReference>
<dbReference type="Proteomes" id="UP001318300">
    <property type="component" value="Unassembled WGS sequence"/>
</dbReference>
<keyword evidence="2" id="KW-0732">Signal</keyword>
<comment type="caution">
    <text evidence="4">The sequence shown here is derived from an EMBL/GenBank/DDBJ whole genome shotgun (WGS) entry which is preliminary data.</text>
</comment>
<dbReference type="RefSeq" id="WP_166779976.1">
    <property type="nucleotide sequence ID" value="NZ_JAAOYO010000002.1"/>
</dbReference>
<dbReference type="EMBL" id="JAAOYO010000002">
    <property type="protein sequence ID" value="NII40911.1"/>
    <property type="molecule type" value="Genomic_DNA"/>
</dbReference>
<evidence type="ECO:0000256" key="2">
    <source>
        <dbReference type="SAM" id="SignalP"/>
    </source>
</evidence>
<reference evidence="4 5" key="1">
    <citation type="submission" date="2020-03" db="EMBL/GenBank/DDBJ databases">
        <title>Above-ground endophytic microbial communities from plants in different locations in the United States.</title>
        <authorList>
            <person name="Frank C."/>
        </authorList>
    </citation>
    <scope>NUCLEOTIDE SEQUENCE [LARGE SCALE GENOMIC DNA]</scope>
    <source>
        <strain evidence="4 5">WW7</strain>
    </source>
</reference>
<evidence type="ECO:0000256" key="1">
    <source>
        <dbReference type="SAM" id="MobiDB-lite"/>
    </source>
</evidence>
<feature type="region of interest" description="Disordered" evidence="1">
    <location>
        <begin position="41"/>
        <end position="64"/>
    </location>
</feature>
<evidence type="ECO:0000313" key="4">
    <source>
        <dbReference type="EMBL" id="NII40911.1"/>
    </source>
</evidence>
<organism evidence="4 5">
    <name type="scientific">Curtobacterium salicis</name>
    <dbReference type="NCBI Taxonomy" id="1779862"/>
    <lineage>
        <taxon>Bacteria</taxon>
        <taxon>Bacillati</taxon>
        <taxon>Actinomycetota</taxon>
        <taxon>Actinomycetes</taxon>
        <taxon>Micrococcales</taxon>
        <taxon>Microbacteriaceae</taxon>
        <taxon>Curtobacterium</taxon>
    </lineage>
</organism>